<evidence type="ECO:0000313" key="2">
    <source>
        <dbReference type="Proteomes" id="UP001054945"/>
    </source>
</evidence>
<protein>
    <submittedName>
        <fullName evidence="1">Uncharacterized protein</fullName>
    </submittedName>
</protein>
<organism evidence="1 2">
    <name type="scientific">Caerostris extrusa</name>
    <name type="common">Bark spider</name>
    <name type="synonym">Caerostris bankana</name>
    <dbReference type="NCBI Taxonomy" id="172846"/>
    <lineage>
        <taxon>Eukaryota</taxon>
        <taxon>Metazoa</taxon>
        <taxon>Ecdysozoa</taxon>
        <taxon>Arthropoda</taxon>
        <taxon>Chelicerata</taxon>
        <taxon>Arachnida</taxon>
        <taxon>Araneae</taxon>
        <taxon>Araneomorphae</taxon>
        <taxon>Entelegynae</taxon>
        <taxon>Araneoidea</taxon>
        <taxon>Araneidae</taxon>
        <taxon>Caerostris</taxon>
    </lineage>
</organism>
<evidence type="ECO:0000313" key="1">
    <source>
        <dbReference type="EMBL" id="GIY62260.1"/>
    </source>
</evidence>
<dbReference type="AlphaFoldDB" id="A0AAV4UWE0"/>
<accession>A0AAV4UWE0</accession>
<sequence>MEEKNVPPTHIAAIGIYIKRSFIPHSNLESGQGLLRTKKIRRSGFWEMFLDSNPASGQDADYVNRYAGADYF</sequence>
<dbReference type="Proteomes" id="UP001054945">
    <property type="component" value="Unassembled WGS sequence"/>
</dbReference>
<gene>
    <name evidence="1" type="ORF">CEXT_552611</name>
</gene>
<name>A0AAV4UWE0_CAEEX</name>
<reference evidence="1 2" key="1">
    <citation type="submission" date="2021-06" db="EMBL/GenBank/DDBJ databases">
        <title>Caerostris extrusa draft genome.</title>
        <authorList>
            <person name="Kono N."/>
            <person name="Arakawa K."/>
        </authorList>
    </citation>
    <scope>NUCLEOTIDE SEQUENCE [LARGE SCALE GENOMIC DNA]</scope>
</reference>
<keyword evidence="2" id="KW-1185">Reference proteome</keyword>
<comment type="caution">
    <text evidence="1">The sequence shown here is derived from an EMBL/GenBank/DDBJ whole genome shotgun (WGS) entry which is preliminary data.</text>
</comment>
<dbReference type="EMBL" id="BPLR01013600">
    <property type="protein sequence ID" value="GIY62260.1"/>
    <property type="molecule type" value="Genomic_DNA"/>
</dbReference>
<proteinExistence type="predicted"/>